<dbReference type="SUPFAM" id="SSF52266">
    <property type="entry name" value="SGNH hydrolase"/>
    <property type="match status" value="1"/>
</dbReference>
<evidence type="ECO:0000256" key="1">
    <source>
        <dbReference type="ARBA" id="ARBA00008668"/>
    </source>
</evidence>
<feature type="chain" id="PRO_5046766630" evidence="3">
    <location>
        <begin position="24"/>
        <end position="460"/>
    </location>
</feature>
<evidence type="ECO:0000256" key="2">
    <source>
        <dbReference type="ARBA" id="ARBA00022801"/>
    </source>
</evidence>
<keyword evidence="5" id="KW-1185">Reference proteome</keyword>
<comment type="caution">
    <text evidence="4">The sequence shown here is derived from an EMBL/GenBank/DDBJ whole genome shotgun (WGS) entry which is preliminary data.</text>
</comment>
<evidence type="ECO:0000256" key="3">
    <source>
        <dbReference type="SAM" id="SignalP"/>
    </source>
</evidence>
<organism evidence="4 5">
    <name type="scientific">Coccomyxa viridis</name>
    <dbReference type="NCBI Taxonomy" id="1274662"/>
    <lineage>
        <taxon>Eukaryota</taxon>
        <taxon>Viridiplantae</taxon>
        <taxon>Chlorophyta</taxon>
        <taxon>core chlorophytes</taxon>
        <taxon>Trebouxiophyceae</taxon>
        <taxon>Trebouxiophyceae incertae sedis</taxon>
        <taxon>Coccomyxaceae</taxon>
        <taxon>Coccomyxa</taxon>
    </lineage>
</organism>
<reference evidence="4 5" key="1">
    <citation type="submission" date="2024-06" db="EMBL/GenBank/DDBJ databases">
        <authorList>
            <person name="Kraege A."/>
            <person name="Thomma B."/>
        </authorList>
    </citation>
    <scope>NUCLEOTIDE SEQUENCE [LARGE SCALE GENOMIC DNA]</scope>
</reference>
<comment type="similarity">
    <text evidence="1">Belongs to the 'GDSL' lipolytic enzyme family.</text>
</comment>
<keyword evidence="3" id="KW-0732">Signal</keyword>
<dbReference type="Proteomes" id="UP001497392">
    <property type="component" value="Unassembled WGS sequence"/>
</dbReference>
<protein>
    <submittedName>
        <fullName evidence="4">G7477 protein</fullName>
    </submittedName>
</protein>
<dbReference type="EMBL" id="CAXHTA020000011">
    <property type="protein sequence ID" value="CAL5224744.1"/>
    <property type="molecule type" value="Genomic_DNA"/>
</dbReference>
<accession>A0ABP1G0D2</accession>
<dbReference type="InterPro" id="IPR051058">
    <property type="entry name" value="GDSL_Est/Lipase"/>
</dbReference>
<evidence type="ECO:0000313" key="4">
    <source>
        <dbReference type="EMBL" id="CAL5224744.1"/>
    </source>
</evidence>
<gene>
    <name evidence="4" type="primary">g7477</name>
    <name evidence="4" type="ORF">VP750_LOCUS6403</name>
</gene>
<sequence length="460" mass="49268">MRSPIKVQICLTVLVTAALSVSAKRLVVFGDSISDNGNGTNLLVKARFEQLGFQTPLPDYPPAHQYKDGRWSNGPTWPEYLIDLLSGFQLYDLAVGGSVVGPSTSTTGDFYPNNLRSNGLGRTTNNVTGLDGQIKKFFQEVNGPVSPDDVFVVESGNNNVLAAVTGNVTNIVNFARNAALNAPVEDAIAAVGKALGTNLDTLYAGGARKIVVWGFVAIEQVPIVQLVNKYVNALDVFFGSSPKDSTVQYGIKVAAAANAAVQDAVTTFKARHVGGGLTVEFFDLASLQRTFKTQATHFGFVDTINPCVTGLVRSNYATSNEENLGTLVNTFPGASATLLVSHDNTLQDKFNLDQYIINTLLGPVFAAQPNTTVDFLGHFGDNLYHLQNNSTKSNKLGHILGATLTSLPIGQGGVNPYEFIPSCITNSANHMYHDEVHPTTKQHKLIGDAVLKQLQGAFFS</sequence>
<feature type="signal peptide" evidence="3">
    <location>
        <begin position="1"/>
        <end position="23"/>
    </location>
</feature>
<dbReference type="Pfam" id="PF00657">
    <property type="entry name" value="Lipase_GDSL"/>
    <property type="match status" value="1"/>
</dbReference>
<dbReference type="InterPro" id="IPR001087">
    <property type="entry name" value="GDSL"/>
</dbReference>
<name>A0ABP1G0D2_9CHLO</name>
<dbReference type="InterPro" id="IPR036514">
    <property type="entry name" value="SGNH_hydro_sf"/>
</dbReference>
<proteinExistence type="inferred from homology"/>
<dbReference type="PANTHER" id="PTHR45648">
    <property type="entry name" value="GDSL LIPASE/ACYLHYDROLASE FAMILY PROTEIN (AFU_ORTHOLOGUE AFUA_4G14700)"/>
    <property type="match status" value="1"/>
</dbReference>
<evidence type="ECO:0000313" key="5">
    <source>
        <dbReference type="Proteomes" id="UP001497392"/>
    </source>
</evidence>
<dbReference type="Gene3D" id="3.40.50.1110">
    <property type="entry name" value="SGNH hydrolase"/>
    <property type="match status" value="1"/>
</dbReference>
<dbReference type="PANTHER" id="PTHR45648:SF5">
    <property type="entry name" value="OS04G0577300 PROTEIN"/>
    <property type="match status" value="1"/>
</dbReference>
<keyword evidence="2" id="KW-0378">Hydrolase</keyword>